<dbReference type="RefSeq" id="WP_063424950.1">
    <property type="nucleotide sequence ID" value="NZ_JAKMKP010000001.1"/>
</dbReference>
<proteinExistence type="predicted"/>
<gene>
    <name evidence="3" type="ORF">EGK68_00840</name>
</gene>
<dbReference type="InterPro" id="IPR028098">
    <property type="entry name" value="Glyco_trans_4-like_N"/>
</dbReference>
<evidence type="ECO:0000313" key="3">
    <source>
        <dbReference type="EMBL" id="RSB34029.1"/>
    </source>
</evidence>
<dbReference type="AlphaFoldDB" id="A0A3R9ATR1"/>
<dbReference type="Proteomes" id="UP000275321">
    <property type="component" value="Unassembled WGS sequence"/>
</dbReference>
<dbReference type="PANTHER" id="PTHR12526">
    <property type="entry name" value="GLYCOSYLTRANSFERASE"/>
    <property type="match status" value="1"/>
</dbReference>
<evidence type="ECO:0000313" key="4">
    <source>
        <dbReference type="Proteomes" id="UP000275321"/>
    </source>
</evidence>
<evidence type="ECO:0000259" key="2">
    <source>
        <dbReference type="Pfam" id="PF13477"/>
    </source>
</evidence>
<sequence>MSNNERRTLLYFVNVDWFFISHRLPIALKALQQGFHVVIACRFTTHREQLESMGFETYEIPFSRSGVGLFSEMKTLLNVRQVISLTRPDIIHSITIKPVIYSGLMRKTLFRKSAMVSAISGLGYVFTSPTLRARLIKLTVSLLYKISLSGKRKIVIFQNSSDENILSNIVGLTRDDKVLIKGSGADLNVYNYKPEMEECSIKVSMACRLLKDKGVYEYIEAAKLVKEKYPDVDFLLIGTPDIENPNSVMIHEIEKWANDGVVKYLGHRTDIAEIFSQSNIVCLPSFYGEGVPKVLIEAAACGRAIVTTNNPGCRDAIIHGQTGLCVPIKNSQALAGAIISLIEQPELRRKMGIAARDFAEKEFDVNSVVDKHMSIYNRLIT</sequence>
<reference evidence="3 4" key="1">
    <citation type="submission" date="2018-10" db="EMBL/GenBank/DDBJ databases">
        <title>Transmission dynamics of multidrug resistant bacteria on intensive care unit surfaces.</title>
        <authorList>
            <person name="D'Souza A.W."/>
            <person name="Potter R.F."/>
            <person name="Wallace M."/>
            <person name="Shupe A."/>
            <person name="Patel S."/>
            <person name="Sun S."/>
            <person name="Gul D."/>
            <person name="Kwon J.H."/>
            <person name="Andleeb S."/>
            <person name="Burnham C.-A.D."/>
            <person name="Dantas G."/>
        </authorList>
    </citation>
    <scope>NUCLEOTIDE SEQUENCE [LARGE SCALE GENOMIC DNA]</scope>
    <source>
        <strain evidence="3 4">EC_073</strain>
    </source>
</reference>
<dbReference type="SUPFAM" id="SSF53756">
    <property type="entry name" value="UDP-Glycosyltransferase/glycogen phosphorylase"/>
    <property type="match status" value="1"/>
</dbReference>
<organism evidence="3 4">
    <name type="scientific">Enterobacter cloacae</name>
    <dbReference type="NCBI Taxonomy" id="550"/>
    <lineage>
        <taxon>Bacteria</taxon>
        <taxon>Pseudomonadati</taxon>
        <taxon>Pseudomonadota</taxon>
        <taxon>Gammaproteobacteria</taxon>
        <taxon>Enterobacterales</taxon>
        <taxon>Enterobacteriaceae</taxon>
        <taxon>Enterobacter</taxon>
        <taxon>Enterobacter cloacae complex</taxon>
    </lineage>
</organism>
<dbReference type="EMBL" id="RHWT01000001">
    <property type="protein sequence ID" value="RSB34029.1"/>
    <property type="molecule type" value="Genomic_DNA"/>
</dbReference>
<feature type="domain" description="Glycosyl transferase family 1" evidence="1">
    <location>
        <begin position="203"/>
        <end position="357"/>
    </location>
</feature>
<protein>
    <submittedName>
        <fullName evidence="3">Glycosyltransferase family 1 protein</fullName>
    </submittedName>
</protein>
<name>A0A3R9ATR1_ENTCL</name>
<keyword evidence="3" id="KW-0808">Transferase</keyword>
<evidence type="ECO:0000259" key="1">
    <source>
        <dbReference type="Pfam" id="PF00534"/>
    </source>
</evidence>
<comment type="caution">
    <text evidence="3">The sequence shown here is derived from an EMBL/GenBank/DDBJ whole genome shotgun (WGS) entry which is preliminary data.</text>
</comment>
<dbReference type="CDD" id="cd03808">
    <property type="entry name" value="GT4_CapM-like"/>
    <property type="match status" value="1"/>
</dbReference>
<dbReference type="PANTHER" id="PTHR12526:SF638">
    <property type="entry name" value="SPORE COAT PROTEIN SA"/>
    <property type="match status" value="1"/>
</dbReference>
<dbReference type="InterPro" id="IPR001296">
    <property type="entry name" value="Glyco_trans_1"/>
</dbReference>
<feature type="domain" description="Glycosyltransferase subfamily 4-like N-terminal" evidence="2">
    <location>
        <begin position="9"/>
        <end position="158"/>
    </location>
</feature>
<dbReference type="Pfam" id="PF00534">
    <property type="entry name" value="Glycos_transf_1"/>
    <property type="match status" value="1"/>
</dbReference>
<accession>A0A3R9ATR1</accession>
<dbReference type="Pfam" id="PF13477">
    <property type="entry name" value="Glyco_trans_4_2"/>
    <property type="match status" value="1"/>
</dbReference>
<dbReference type="Gene3D" id="3.40.50.2000">
    <property type="entry name" value="Glycogen Phosphorylase B"/>
    <property type="match status" value="2"/>
</dbReference>
<dbReference type="GO" id="GO:0016757">
    <property type="term" value="F:glycosyltransferase activity"/>
    <property type="evidence" value="ECO:0007669"/>
    <property type="project" value="InterPro"/>
</dbReference>
<dbReference type="GO" id="GO:1901135">
    <property type="term" value="P:carbohydrate derivative metabolic process"/>
    <property type="evidence" value="ECO:0007669"/>
    <property type="project" value="UniProtKB-ARBA"/>
</dbReference>